<feature type="signal peptide" evidence="1">
    <location>
        <begin position="1"/>
        <end position="30"/>
    </location>
</feature>
<dbReference type="RefSeq" id="WP_222685961.1">
    <property type="nucleotide sequence ID" value="NZ_JABUBT010000044.1"/>
</dbReference>
<evidence type="ECO:0008006" key="4">
    <source>
        <dbReference type="Google" id="ProtNLM"/>
    </source>
</evidence>
<evidence type="ECO:0000313" key="2">
    <source>
        <dbReference type="EMBL" id="MBY6368463.1"/>
    </source>
</evidence>
<gene>
    <name evidence="2" type="ORF">HQ603_17075</name>
</gene>
<dbReference type="Proteomes" id="UP000825228">
    <property type="component" value="Unassembled WGS sequence"/>
</dbReference>
<evidence type="ECO:0000313" key="3">
    <source>
        <dbReference type="Proteomes" id="UP000825228"/>
    </source>
</evidence>
<dbReference type="EMBL" id="JABUBU010000026">
    <property type="protein sequence ID" value="MBY6368463.1"/>
    <property type="molecule type" value="Genomic_DNA"/>
</dbReference>
<reference evidence="2 3" key="1">
    <citation type="submission" date="2020-06" db="EMBL/GenBank/DDBJ databases">
        <title>Taxonomy, biology and ecology of Rhodococcus bacteria occurring in California pistachio and other woody hosts as revealed by genome sequence analyses.</title>
        <authorList>
            <person name="Gai Y."/>
            <person name="Riely B."/>
        </authorList>
    </citation>
    <scope>NUCLEOTIDE SEQUENCE [LARGE SCALE GENOMIC DNA]</scope>
    <source>
        <strain evidence="2 3">BP-281</strain>
    </source>
</reference>
<protein>
    <recommendedName>
        <fullName evidence="4">Secreted protein</fullName>
    </recommendedName>
</protein>
<comment type="caution">
    <text evidence="2">The sequence shown here is derived from an EMBL/GenBank/DDBJ whole genome shotgun (WGS) entry which is preliminary data.</text>
</comment>
<evidence type="ECO:0000256" key="1">
    <source>
        <dbReference type="SAM" id="SignalP"/>
    </source>
</evidence>
<proteinExistence type="predicted"/>
<keyword evidence="1" id="KW-0732">Signal</keyword>
<name>A0ABS7P7R3_9NOCA</name>
<accession>A0ABS7P7R3</accession>
<sequence>MRTSRRLRRTVAGLALACAGALAVPAVATAEPATPTTPTTPATGVNPLLAAIAALEGTGSGDGTGSAEGTDPTDPVGDALDAARAVLGAAPTVDVAEPDGNPLALVDAANGLLQGFGLTPFFYPTAALNCSALPGVPFGVVPAVAGAAPGPYTPTIPGVGALPTLPNVDTSIADPGETLYAFVPAPGGIVNDAANKSGMQVAWFNVNTLKGGFADMGGLTDVISAEVIDGLPPLLQGPARDLVQRNLGAFPSAGVRLAPVATGSGTVLAAVFGQVTHDGKTCAFFPTVGLTQVP</sequence>
<feature type="chain" id="PRO_5045246998" description="Secreted protein" evidence="1">
    <location>
        <begin position="31"/>
        <end position="294"/>
    </location>
</feature>
<keyword evidence="3" id="KW-1185">Reference proteome</keyword>
<organism evidence="2 3">
    <name type="scientific">Rhodococcoides corynebacterioides</name>
    <dbReference type="NCBI Taxonomy" id="53972"/>
    <lineage>
        <taxon>Bacteria</taxon>
        <taxon>Bacillati</taxon>
        <taxon>Actinomycetota</taxon>
        <taxon>Actinomycetes</taxon>
        <taxon>Mycobacteriales</taxon>
        <taxon>Nocardiaceae</taxon>
        <taxon>Rhodococcoides</taxon>
    </lineage>
</organism>